<accession>A0A1G2IBH7</accession>
<evidence type="ECO:0000313" key="3">
    <source>
        <dbReference type="Proteomes" id="UP000176774"/>
    </source>
</evidence>
<feature type="region of interest" description="Disordered" evidence="1">
    <location>
        <begin position="212"/>
        <end position="234"/>
    </location>
</feature>
<proteinExistence type="predicted"/>
<feature type="compositionally biased region" description="Polar residues" evidence="1">
    <location>
        <begin position="212"/>
        <end position="232"/>
    </location>
</feature>
<feature type="region of interest" description="Disordered" evidence="1">
    <location>
        <begin position="310"/>
        <end position="371"/>
    </location>
</feature>
<dbReference type="Proteomes" id="UP000176774">
    <property type="component" value="Unassembled WGS sequence"/>
</dbReference>
<evidence type="ECO:0000313" key="2">
    <source>
        <dbReference type="EMBL" id="OGZ72119.1"/>
    </source>
</evidence>
<reference evidence="2 3" key="1">
    <citation type="journal article" date="2016" name="Nat. Commun.">
        <title>Thousands of microbial genomes shed light on interconnected biogeochemical processes in an aquifer system.</title>
        <authorList>
            <person name="Anantharaman K."/>
            <person name="Brown C.T."/>
            <person name="Hug L.A."/>
            <person name="Sharon I."/>
            <person name="Castelle C.J."/>
            <person name="Probst A.J."/>
            <person name="Thomas B.C."/>
            <person name="Singh A."/>
            <person name="Wilkins M.J."/>
            <person name="Karaoz U."/>
            <person name="Brodie E.L."/>
            <person name="Williams K.H."/>
            <person name="Hubbard S.S."/>
            <person name="Banfield J.F."/>
        </authorList>
    </citation>
    <scope>NUCLEOTIDE SEQUENCE [LARGE SCALE GENOMIC DNA]</scope>
</reference>
<comment type="caution">
    <text evidence="2">The sequence shown here is derived from an EMBL/GenBank/DDBJ whole genome shotgun (WGS) entry which is preliminary data.</text>
</comment>
<evidence type="ECO:0000256" key="1">
    <source>
        <dbReference type="SAM" id="MobiDB-lite"/>
    </source>
</evidence>
<gene>
    <name evidence="2" type="ORF">A2908_04495</name>
</gene>
<name>A0A1G2IBH7_9BACT</name>
<organism evidence="2 3">
    <name type="scientific">Candidatus Staskawiczbacteria bacterium RIFCSPLOWO2_01_FULL_38_12b</name>
    <dbReference type="NCBI Taxonomy" id="1802214"/>
    <lineage>
        <taxon>Bacteria</taxon>
        <taxon>Candidatus Staskawicziibacteriota</taxon>
    </lineage>
</organism>
<dbReference type="EMBL" id="MHPA01000030">
    <property type="protein sequence ID" value="OGZ72119.1"/>
    <property type="molecule type" value="Genomic_DNA"/>
</dbReference>
<dbReference type="AlphaFoldDB" id="A0A1G2IBH7"/>
<sequence>MATNNQVLQEKDFLQRMNVRTMRKDLAKLREADSLQERKKISQTSDAIDYSKESFVAKENTITPPVIKKETDTNSPPATQDVVPKKLPEKPVQITPENALIEKIIENNFKENTPKKEPAPDLPQNELIEKTFEENTRKEGDVERKIKEYATEEEKQHIFLLTSQRFTLENQLQKNRQAKKPSSLSEKNALLLSQKSWQKKLDPLIDEEQKNNARQNTIQQTIDTSNDPSQKQSLEREASILEEQKQAIEKKRWVIETPLKQLEDDIKKLDEGFKQSDDGENNLKKEIENIDRSLEVVYATVSQREAALKGESARMTQVKPHQIPTQIKPSLEHQAPKPTHQTQHPKREPLASKPAFAKTSGTAMEKLSKATEIEQIQRKKFMEDVERWAAATKQPEH</sequence>
<feature type="region of interest" description="Disordered" evidence="1">
    <location>
        <begin position="61"/>
        <end position="88"/>
    </location>
</feature>
<protein>
    <submittedName>
        <fullName evidence="2">Uncharacterized protein</fullName>
    </submittedName>
</protein>
<dbReference type="STRING" id="1802214.A2908_04495"/>